<dbReference type="KEGG" id="mhz:Metho_2231"/>
<evidence type="ECO:0000313" key="3">
    <source>
        <dbReference type="Proteomes" id="UP000010866"/>
    </source>
</evidence>
<organism evidence="2 3">
    <name type="scientific">Methanomethylovorans hollandica (strain DSM 15978 / NBRC 107637 / DMS1)</name>
    <dbReference type="NCBI Taxonomy" id="867904"/>
    <lineage>
        <taxon>Archaea</taxon>
        <taxon>Methanobacteriati</taxon>
        <taxon>Methanobacteriota</taxon>
        <taxon>Stenosarchaea group</taxon>
        <taxon>Methanomicrobia</taxon>
        <taxon>Methanosarcinales</taxon>
        <taxon>Methanosarcinaceae</taxon>
        <taxon>Methanomethylovorans</taxon>
    </lineage>
</organism>
<accession>L0L1W5</accession>
<feature type="domain" description="Prenylated flavin chaperone LpdD-like" evidence="1">
    <location>
        <begin position="11"/>
        <end position="117"/>
    </location>
</feature>
<reference evidence="3" key="1">
    <citation type="submission" date="2012-02" db="EMBL/GenBank/DDBJ databases">
        <title>Complete sequence of chromosome of Methanomethylovorans hollandica DSM 15978.</title>
        <authorList>
            <person name="Lucas S."/>
            <person name="Copeland A."/>
            <person name="Lapidus A."/>
            <person name="Glavina del Rio T."/>
            <person name="Dalin E."/>
            <person name="Tice H."/>
            <person name="Bruce D."/>
            <person name="Goodwin L."/>
            <person name="Pitluck S."/>
            <person name="Peters L."/>
            <person name="Mikhailova N."/>
            <person name="Held B."/>
            <person name="Kyrpides N."/>
            <person name="Mavromatis K."/>
            <person name="Ivanova N."/>
            <person name="Brettin T."/>
            <person name="Detter J.C."/>
            <person name="Han C."/>
            <person name="Larimer F."/>
            <person name="Land M."/>
            <person name="Hauser L."/>
            <person name="Markowitz V."/>
            <person name="Cheng J.-F."/>
            <person name="Hugenholtz P."/>
            <person name="Woyke T."/>
            <person name="Wu D."/>
            <person name="Spring S."/>
            <person name="Schroeder M."/>
            <person name="Brambilla E."/>
            <person name="Klenk H.-P."/>
            <person name="Eisen J.A."/>
        </authorList>
    </citation>
    <scope>NUCLEOTIDE SEQUENCE [LARGE SCALE GENOMIC DNA]</scope>
    <source>
        <strain evidence="3">DSM 15978 / NBRC 107637 / DMS1</strain>
    </source>
</reference>
<dbReference type="EMBL" id="CP003362">
    <property type="protein sequence ID" value="AGB50393.1"/>
    <property type="molecule type" value="Genomic_DNA"/>
</dbReference>
<dbReference type="RefSeq" id="WP_015325558.1">
    <property type="nucleotide sequence ID" value="NC_019977.1"/>
</dbReference>
<dbReference type="OrthoDB" id="147150at2157"/>
<evidence type="ECO:0000313" key="2">
    <source>
        <dbReference type="EMBL" id="AGB50393.1"/>
    </source>
</evidence>
<proteinExistence type="predicted"/>
<protein>
    <recommendedName>
        <fullName evidence="1">Prenylated flavin chaperone LpdD-like domain-containing protein</fullName>
    </recommendedName>
</protein>
<dbReference type="Pfam" id="PF21758">
    <property type="entry name" value="PAC_bac"/>
    <property type="match status" value="1"/>
</dbReference>
<evidence type="ECO:0000259" key="1">
    <source>
        <dbReference type="Pfam" id="PF21758"/>
    </source>
</evidence>
<dbReference type="GeneID" id="14408309"/>
<name>L0L1W5_METHD</name>
<gene>
    <name evidence="2" type="ordered locus">Metho_2231</name>
</gene>
<dbReference type="HOGENOM" id="CLU_139132_2_0_2"/>
<keyword evidence="3" id="KW-1185">Reference proteome</keyword>
<dbReference type="Proteomes" id="UP000010866">
    <property type="component" value="Chromosome"/>
</dbReference>
<dbReference type="InterPro" id="IPR048844">
    <property type="entry name" value="LpdD_chaperone-like"/>
</dbReference>
<sequence>MIVIEIKKDVGRIQLLLKGESAGTDLFFVLSGGREHIGAVAMGIYDRESHRASASVISSPGHREDEIALRAARKVSAVTQSTIVFMVGIHVDNITVDEIREILKASEAMIDELIENLR</sequence>
<dbReference type="AlphaFoldDB" id="L0L1W5"/>
<dbReference type="STRING" id="867904.Metho_2231"/>